<dbReference type="EMBL" id="SJJZ01000002">
    <property type="protein sequence ID" value="TCC08208.1"/>
    <property type="molecule type" value="Genomic_DNA"/>
</dbReference>
<comment type="caution">
    <text evidence="1">The sequence shown here is derived from an EMBL/GenBank/DDBJ whole genome shotgun (WGS) entry which is preliminary data.</text>
</comment>
<name>A0A4R0HDW0_9ACTN</name>
<sequence>MTDDKLSQERVRELLDSGEATPLLAGMEVGPTWYADRWWYIPDEAADDADYQPAGPELSEEFDRLRVRAQAIEDVQAELDGRR</sequence>
<dbReference type="OrthoDB" id="3829325at2"/>
<organism evidence="1 2">
    <name type="scientific">Kribbella soli</name>
    <dbReference type="NCBI Taxonomy" id="1124743"/>
    <lineage>
        <taxon>Bacteria</taxon>
        <taxon>Bacillati</taxon>
        <taxon>Actinomycetota</taxon>
        <taxon>Actinomycetes</taxon>
        <taxon>Propionibacteriales</taxon>
        <taxon>Kribbellaceae</taxon>
        <taxon>Kribbella</taxon>
    </lineage>
</organism>
<keyword evidence="2" id="KW-1185">Reference proteome</keyword>
<protein>
    <submittedName>
        <fullName evidence="1">Uncharacterized protein</fullName>
    </submittedName>
</protein>
<dbReference type="RefSeq" id="WP_131339411.1">
    <property type="nucleotide sequence ID" value="NZ_SJJZ01000002.1"/>
</dbReference>
<evidence type="ECO:0000313" key="2">
    <source>
        <dbReference type="Proteomes" id="UP000292346"/>
    </source>
</evidence>
<gene>
    <name evidence="1" type="ORF">E0H45_20080</name>
</gene>
<reference evidence="1 2" key="1">
    <citation type="submission" date="2019-02" db="EMBL/GenBank/DDBJ databases">
        <title>Kribbella capetownensis sp. nov. and Kribbella speibonae sp. nov., isolated from soil.</title>
        <authorList>
            <person name="Curtis S.M."/>
            <person name="Norton I."/>
            <person name="Everest G.J."/>
            <person name="Meyers P.R."/>
        </authorList>
    </citation>
    <scope>NUCLEOTIDE SEQUENCE [LARGE SCALE GENOMIC DNA]</scope>
    <source>
        <strain evidence="1 2">KCTC 29219</strain>
    </source>
</reference>
<dbReference type="Proteomes" id="UP000292346">
    <property type="component" value="Unassembled WGS sequence"/>
</dbReference>
<dbReference type="AlphaFoldDB" id="A0A4R0HDW0"/>
<accession>A0A4R0HDW0</accession>
<evidence type="ECO:0000313" key="1">
    <source>
        <dbReference type="EMBL" id="TCC08208.1"/>
    </source>
</evidence>
<proteinExistence type="predicted"/>